<evidence type="ECO:0000313" key="2">
    <source>
        <dbReference type="Proteomes" id="UP000180254"/>
    </source>
</evidence>
<dbReference type="AlphaFoldDB" id="A0A1S1V672"/>
<comment type="caution">
    <text evidence="1">The sequence shown here is derived from an EMBL/GenBank/DDBJ whole genome shotgun (WGS) entry which is preliminary data.</text>
</comment>
<dbReference type="EMBL" id="MKIE01000005">
    <property type="protein sequence ID" value="OHW62014.1"/>
    <property type="molecule type" value="Genomic_DNA"/>
</dbReference>
<dbReference type="GO" id="GO:0008705">
    <property type="term" value="F:methionine synthase activity"/>
    <property type="evidence" value="ECO:0007669"/>
    <property type="project" value="InterPro"/>
</dbReference>
<accession>A0A1S1V672</accession>
<dbReference type="Gene3D" id="3.40.109.40">
    <property type="match status" value="1"/>
</dbReference>
<keyword evidence="2" id="KW-1185">Reference proteome</keyword>
<evidence type="ECO:0000313" key="1">
    <source>
        <dbReference type="EMBL" id="OHW62014.1"/>
    </source>
</evidence>
<dbReference type="Proteomes" id="UP000180254">
    <property type="component" value="Unassembled WGS sequence"/>
</dbReference>
<dbReference type="InterPro" id="IPR037010">
    <property type="entry name" value="VitB12-dep_Met_synth_activ_sf"/>
</dbReference>
<dbReference type="STRING" id="39480.EUAN_14620"/>
<organism evidence="1 2">
    <name type="scientific">Andreesenia angusta</name>
    <dbReference type="NCBI Taxonomy" id="39480"/>
    <lineage>
        <taxon>Bacteria</taxon>
        <taxon>Bacillati</taxon>
        <taxon>Bacillota</taxon>
        <taxon>Tissierellia</taxon>
        <taxon>Tissierellales</taxon>
        <taxon>Gottschalkiaceae</taxon>
        <taxon>Andreesenia</taxon>
    </lineage>
</organism>
<dbReference type="RefSeq" id="WP_071063188.1">
    <property type="nucleotide sequence ID" value="NZ_MKIE01000005.1"/>
</dbReference>
<dbReference type="OrthoDB" id="1756854at2"/>
<dbReference type="SUPFAM" id="SSF56507">
    <property type="entry name" value="Methionine synthase activation domain-like"/>
    <property type="match status" value="1"/>
</dbReference>
<protein>
    <submittedName>
        <fullName evidence="1">Vitamin B12 dependent methionine synthase, activation domain</fullName>
    </submittedName>
</protein>
<sequence>MKLNIDHVEIDRERVLKFLGYGSKKPPSIILKKLEEELEKAEDLLEIEVLYRRLKIVETKEKAVLIEGGAVIESGYAAEELAGSSSVYAVLYTVGQKIEKKIAEHSSSAEMIRAMILDKIGIVALDFVKERIKESISREIGMLHISAEIYPSQGDFDISNQKTIYELLSDESNSISINSSSQFIPLKTVAAIFGIGETECSYGMCDRCESKCDKETVRG</sequence>
<reference evidence="1 2" key="1">
    <citation type="submission" date="2016-09" db="EMBL/GenBank/DDBJ databases">
        <title>Genome sequence of Eubacterium angustum.</title>
        <authorList>
            <person name="Poehlein A."/>
            <person name="Daniel R."/>
        </authorList>
    </citation>
    <scope>NUCLEOTIDE SEQUENCE [LARGE SCALE GENOMIC DNA]</scope>
    <source>
        <strain evidence="1 2">DSM 1989</strain>
    </source>
</reference>
<name>A0A1S1V672_9FIRM</name>
<gene>
    <name evidence="1" type="ORF">EUAN_14620</name>
</gene>
<proteinExistence type="predicted"/>